<organism evidence="1">
    <name type="scientific">freshwater metagenome</name>
    <dbReference type="NCBI Taxonomy" id="449393"/>
    <lineage>
        <taxon>unclassified sequences</taxon>
        <taxon>metagenomes</taxon>
        <taxon>ecological metagenomes</taxon>
    </lineage>
</organism>
<reference evidence="1" key="1">
    <citation type="submission" date="2020-05" db="EMBL/GenBank/DDBJ databases">
        <authorList>
            <person name="Chiriac C."/>
            <person name="Salcher M."/>
            <person name="Ghai R."/>
            <person name="Kavagutti S V."/>
        </authorList>
    </citation>
    <scope>NUCLEOTIDE SEQUENCE</scope>
</reference>
<gene>
    <name evidence="1" type="ORF">UFOPK1808_01097</name>
</gene>
<sequence>MALTREIPPWTPVLLLLTLVCPRPWSMNSPLKVSSNHSPSSKQPSQMRCLAVTPSAAAARDLARLLLSPFPSWHVLQQAASNVSHMHLVHWYSFLHANLQTRYAMFSHHLPSVSVCAPQPCTAVLAIQNKSKQCVMALTLLLLAQVVSSTSWNQVMLILMPLK</sequence>
<dbReference type="EMBL" id="CAEZUL010000140">
    <property type="protein sequence ID" value="CAB4606322.1"/>
    <property type="molecule type" value="Genomic_DNA"/>
</dbReference>
<name>A0A6J6GY64_9ZZZZ</name>
<protein>
    <submittedName>
        <fullName evidence="1">Unannotated protein</fullName>
    </submittedName>
</protein>
<accession>A0A6J6GY64</accession>
<evidence type="ECO:0000313" key="1">
    <source>
        <dbReference type="EMBL" id="CAB4606322.1"/>
    </source>
</evidence>
<dbReference type="AlphaFoldDB" id="A0A6J6GY64"/>
<proteinExistence type="predicted"/>